<gene>
    <name evidence="1" type="ORF">OH76DRAFT_90449</name>
</gene>
<dbReference type="EMBL" id="KZ857480">
    <property type="protein sequence ID" value="RDX42620.1"/>
    <property type="molecule type" value="Genomic_DNA"/>
</dbReference>
<accession>A0A371CQQ7</accession>
<proteinExistence type="predicted"/>
<organism evidence="1 2">
    <name type="scientific">Lentinus brumalis</name>
    <dbReference type="NCBI Taxonomy" id="2498619"/>
    <lineage>
        <taxon>Eukaryota</taxon>
        <taxon>Fungi</taxon>
        <taxon>Dikarya</taxon>
        <taxon>Basidiomycota</taxon>
        <taxon>Agaricomycotina</taxon>
        <taxon>Agaricomycetes</taxon>
        <taxon>Polyporales</taxon>
        <taxon>Polyporaceae</taxon>
        <taxon>Lentinus</taxon>
    </lineage>
</organism>
<sequence length="485" mass="53760">MVPPLLSTSQLAISRLYPLAYLFAPLNAAFRLRNMPWELDEERSYHHSYFGGFPPLQVTLLDAVAALCTLLDWNSVCVSLLDATDQLLVSLPHPAAALLQEAIGKCLAELQPLTVPGHSPRLQQALEDRFTETAYDRCYGAHRDVVFNEGEKALSLVDTAINEAGIPQECEEEQDRGDAGVACGHDSGIDDSEEEYEPKQRAIKPSDLPRLHGLRHALSGLLSAMRSGEDYLTIYDRGISVLIRVEDKALVPVLRGIDWSLRLIVVRKVCALPWTVHTFMHVARNWTSVEPQATFPKSVTWIHPPPSYPPPPPLSLPTTEDLVTALQAVSPEMSRDDCVAVVKEGFECLEACRRWKDSTAGDIHAEAVLIHHIVSNKIAVYPYLATSPIAFSWSCYACARLLSVVNAERQLRLALRGCSDEMILPSSLPPFDEDIEAALLAQLRDDVRALAMGHLQAVKYKRPVRAPISFERFKDSDGSSQNSQD</sequence>
<evidence type="ECO:0000313" key="2">
    <source>
        <dbReference type="Proteomes" id="UP000256964"/>
    </source>
</evidence>
<protein>
    <submittedName>
        <fullName evidence="1">Uncharacterized protein</fullName>
    </submittedName>
</protein>
<dbReference type="AlphaFoldDB" id="A0A371CQQ7"/>
<dbReference type="Proteomes" id="UP000256964">
    <property type="component" value="Unassembled WGS sequence"/>
</dbReference>
<keyword evidence="2" id="KW-1185">Reference proteome</keyword>
<reference evidence="1 2" key="1">
    <citation type="journal article" date="2018" name="Biotechnol. Biofuels">
        <title>Integrative visual omics of the white-rot fungus Polyporus brumalis exposes the biotechnological potential of its oxidative enzymes for delignifying raw plant biomass.</title>
        <authorList>
            <person name="Miyauchi S."/>
            <person name="Rancon A."/>
            <person name="Drula E."/>
            <person name="Hage H."/>
            <person name="Chaduli D."/>
            <person name="Favel A."/>
            <person name="Grisel S."/>
            <person name="Henrissat B."/>
            <person name="Herpoel-Gimbert I."/>
            <person name="Ruiz-Duenas F.J."/>
            <person name="Chevret D."/>
            <person name="Hainaut M."/>
            <person name="Lin J."/>
            <person name="Wang M."/>
            <person name="Pangilinan J."/>
            <person name="Lipzen A."/>
            <person name="Lesage-Meessen L."/>
            <person name="Navarro D."/>
            <person name="Riley R."/>
            <person name="Grigoriev I.V."/>
            <person name="Zhou S."/>
            <person name="Raouche S."/>
            <person name="Rosso M.N."/>
        </authorList>
    </citation>
    <scope>NUCLEOTIDE SEQUENCE [LARGE SCALE GENOMIC DNA]</scope>
    <source>
        <strain evidence="1 2">BRFM 1820</strain>
    </source>
</reference>
<name>A0A371CQQ7_9APHY</name>
<evidence type="ECO:0000313" key="1">
    <source>
        <dbReference type="EMBL" id="RDX42620.1"/>
    </source>
</evidence>